<gene>
    <name evidence="1" type="ORF">HINF_LOCUS21459</name>
    <name evidence="2" type="ORF">HINF_LOCUS72734</name>
</gene>
<name>A0AA86PCP3_9EUKA</name>
<evidence type="ECO:0000313" key="1">
    <source>
        <dbReference type="EMBL" id="CAI9933814.1"/>
    </source>
</evidence>
<accession>A0AA86PCP3</accession>
<reference evidence="2 3" key="2">
    <citation type="submission" date="2024-07" db="EMBL/GenBank/DDBJ databases">
        <authorList>
            <person name="Akdeniz Z."/>
        </authorList>
    </citation>
    <scope>NUCLEOTIDE SEQUENCE [LARGE SCALE GENOMIC DNA]</scope>
</reference>
<evidence type="ECO:0000313" key="3">
    <source>
        <dbReference type="Proteomes" id="UP001642409"/>
    </source>
</evidence>
<proteinExistence type="predicted"/>
<dbReference type="EMBL" id="CATOUU010000549">
    <property type="protein sequence ID" value="CAI9933814.1"/>
    <property type="molecule type" value="Genomic_DNA"/>
</dbReference>
<keyword evidence="3" id="KW-1185">Reference proteome</keyword>
<evidence type="ECO:0000313" key="2">
    <source>
        <dbReference type="EMBL" id="CAL6104335.1"/>
    </source>
</evidence>
<organism evidence="1">
    <name type="scientific">Hexamita inflata</name>
    <dbReference type="NCBI Taxonomy" id="28002"/>
    <lineage>
        <taxon>Eukaryota</taxon>
        <taxon>Metamonada</taxon>
        <taxon>Diplomonadida</taxon>
        <taxon>Hexamitidae</taxon>
        <taxon>Hexamitinae</taxon>
        <taxon>Hexamita</taxon>
    </lineage>
</organism>
<dbReference type="Proteomes" id="UP001642409">
    <property type="component" value="Unassembled WGS sequence"/>
</dbReference>
<reference evidence="1" key="1">
    <citation type="submission" date="2023-06" db="EMBL/GenBank/DDBJ databases">
        <authorList>
            <person name="Kurt Z."/>
        </authorList>
    </citation>
    <scope>NUCLEOTIDE SEQUENCE</scope>
</reference>
<comment type="caution">
    <text evidence="1">The sequence shown here is derived from an EMBL/GenBank/DDBJ whole genome shotgun (WGS) entry which is preliminary data.</text>
</comment>
<dbReference type="AlphaFoldDB" id="A0AA86PCP3"/>
<sequence length="133" mass="15414">MIVQFINVSLAIVYVCTQYSLIYRKQNQLAICKSCLIDQIKQSLCLNPYIICMQTRITSVNLAYKLSRFKIVCFMSTFTTNSFCAAVHMSSVRRSTKLFSYVTTVYCCSRTVHRQLFDMLTVLSWFADQNELP</sequence>
<protein>
    <submittedName>
        <fullName evidence="2">Hypothetical_protein</fullName>
    </submittedName>
</protein>
<dbReference type="EMBL" id="CAXDID020000581">
    <property type="protein sequence ID" value="CAL6104335.1"/>
    <property type="molecule type" value="Genomic_DNA"/>
</dbReference>